<evidence type="ECO:0000313" key="3">
    <source>
        <dbReference type="Proteomes" id="UP000426246"/>
    </source>
</evidence>
<sequence length="224" mass="25942">MLRSTEHDRIWSRLFRNHNTPFTHNRPLHIMIIVFMFIWVLTAIHPVDLKDWIVENVPLILFIGGLAFLYRTFAFSNLSYLLIMVFLVLHAIGAHYAYQHSPIDSWFKTVFHTKRGVYDRIVHLAFGLLIVYPTMEITVRIMKLRSVWSYVVTFGLIMASAAFFEIAEMLVVTLLANPKLAAKYLGFQGDPMDTQKDMLMAMIGAILAIGVIGFLQYRRSCKRK</sequence>
<dbReference type="PIRSF" id="PIRSF020606">
    <property type="entry name" value="UCP020606"/>
    <property type="match status" value="1"/>
</dbReference>
<keyword evidence="3" id="KW-1185">Reference proteome</keyword>
<feature type="transmembrane region" description="Helical" evidence="1">
    <location>
        <begin position="28"/>
        <end position="47"/>
    </location>
</feature>
<dbReference type="KEGG" id="ppsc:EHS13_30945"/>
<keyword evidence="1" id="KW-1133">Transmembrane helix</keyword>
<evidence type="ECO:0000256" key="1">
    <source>
        <dbReference type="SAM" id="Phobius"/>
    </source>
</evidence>
<feature type="transmembrane region" description="Helical" evidence="1">
    <location>
        <begin position="117"/>
        <end position="135"/>
    </location>
</feature>
<reference evidence="3" key="1">
    <citation type="submission" date="2018-11" db="EMBL/GenBank/DDBJ databases">
        <title>Complete genome sequence of Paenibacillus sp. ML311-T8.</title>
        <authorList>
            <person name="Nam Y.-D."/>
            <person name="Kang J."/>
            <person name="Chung W.-H."/>
            <person name="Park Y.S."/>
        </authorList>
    </citation>
    <scope>NUCLEOTIDE SEQUENCE [LARGE SCALE GENOMIC DNA]</scope>
    <source>
        <strain evidence="3">ML311-T8</strain>
    </source>
</reference>
<keyword evidence="1" id="KW-0472">Membrane</keyword>
<gene>
    <name evidence="2" type="ORF">EHS13_30945</name>
</gene>
<evidence type="ECO:0000313" key="2">
    <source>
        <dbReference type="EMBL" id="QGQ98984.1"/>
    </source>
</evidence>
<dbReference type="AlphaFoldDB" id="A0A6B8RT64"/>
<feature type="transmembrane region" description="Helical" evidence="1">
    <location>
        <begin position="198"/>
        <end position="217"/>
    </location>
</feature>
<proteinExistence type="predicted"/>
<organism evidence="2 3">
    <name type="scientific">Paenibacillus psychroresistens</name>
    <dbReference type="NCBI Taxonomy" id="1778678"/>
    <lineage>
        <taxon>Bacteria</taxon>
        <taxon>Bacillati</taxon>
        <taxon>Bacillota</taxon>
        <taxon>Bacilli</taxon>
        <taxon>Bacillales</taxon>
        <taxon>Paenibacillaceae</taxon>
        <taxon>Paenibacillus</taxon>
    </lineage>
</organism>
<accession>A0A6B8RT64</accession>
<dbReference type="InterPro" id="IPR014509">
    <property type="entry name" value="YjdF-like"/>
</dbReference>
<dbReference type="Pfam" id="PF09997">
    <property type="entry name" value="DUF2238"/>
    <property type="match status" value="1"/>
</dbReference>
<dbReference type="EMBL" id="CP034235">
    <property type="protein sequence ID" value="QGQ98984.1"/>
    <property type="molecule type" value="Genomic_DNA"/>
</dbReference>
<dbReference type="RefSeq" id="WP_155704090.1">
    <property type="nucleotide sequence ID" value="NZ_CP034235.1"/>
</dbReference>
<feature type="transmembrane region" description="Helical" evidence="1">
    <location>
        <begin position="77"/>
        <end position="97"/>
    </location>
</feature>
<dbReference type="Proteomes" id="UP000426246">
    <property type="component" value="Chromosome"/>
</dbReference>
<protein>
    <submittedName>
        <fullName evidence="2">DUF2238 domain-containing protein</fullName>
    </submittedName>
</protein>
<name>A0A6B8RT64_9BACL</name>
<feature type="transmembrane region" description="Helical" evidence="1">
    <location>
        <begin position="53"/>
        <end position="70"/>
    </location>
</feature>
<keyword evidence="1" id="KW-0812">Transmembrane</keyword>
<dbReference type="InterPro" id="IPR058534">
    <property type="entry name" value="YjdF"/>
</dbReference>
<dbReference type="OrthoDB" id="9786473at2"/>
<feature type="transmembrane region" description="Helical" evidence="1">
    <location>
        <begin position="147"/>
        <end position="178"/>
    </location>
</feature>